<proteinExistence type="predicted"/>
<evidence type="ECO:0000313" key="2">
    <source>
        <dbReference type="EMBL" id="KAF6829076.1"/>
    </source>
</evidence>
<feature type="compositionally biased region" description="Polar residues" evidence="1">
    <location>
        <begin position="146"/>
        <end position="155"/>
    </location>
</feature>
<feature type="region of interest" description="Disordered" evidence="1">
    <location>
        <begin position="107"/>
        <end position="200"/>
    </location>
</feature>
<sequence length="447" mass="48143">MWRASQQPRVALRFEPLQAGGGFPGIVLADHDAAATETARLRVSPGLLFLSSRARLGPHITRRLGSGVLLAGVCRRACVSRFSDSMDHIHSFTHALSRREEGRWTLTASSDHDPAMSESSRAASGRTRVGGRPFRLRPHPGDSAALTLSAQQGSCQWPGGHEKRPRKGRTRNDGEAGQRKPATGTGSGQEVTSDLFPGSESPFGPWDCVKLKTQESIATASRGGPCSRHSDRGCALQSSSVHAVENRAATRAAKATSGRGMQHRKRMSCGEDVAVVGAASCRCATRYLLVRIECHGRQREKAKFHGKIHGLTGSVFAPAAAAVAATAGDDATARQAGTYEQEQKEQEEHALQVATCNPSFRAHTPAAVTFLLTPLNPGRTKSSALSIETLARCHTRRPNRAIRHYTCRPSTGTQYLIVLEFDEDDARKDSALRLRLSHAAGNLTDDP</sequence>
<protein>
    <submittedName>
        <fullName evidence="2">Uncharacterized protein</fullName>
    </submittedName>
</protein>
<evidence type="ECO:0000256" key="1">
    <source>
        <dbReference type="SAM" id="MobiDB-lite"/>
    </source>
</evidence>
<organism evidence="2 3">
    <name type="scientific">Colletotrichum musicola</name>
    <dbReference type="NCBI Taxonomy" id="2175873"/>
    <lineage>
        <taxon>Eukaryota</taxon>
        <taxon>Fungi</taxon>
        <taxon>Dikarya</taxon>
        <taxon>Ascomycota</taxon>
        <taxon>Pezizomycotina</taxon>
        <taxon>Sordariomycetes</taxon>
        <taxon>Hypocreomycetidae</taxon>
        <taxon>Glomerellales</taxon>
        <taxon>Glomerellaceae</taxon>
        <taxon>Colletotrichum</taxon>
        <taxon>Colletotrichum orchidearum species complex</taxon>
    </lineage>
</organism>
<keyword evidence="3" id="KW-1185">Reference proteome</keyword>
<comment type="caution">
    <text evidence="2">The sequence shown here is derived from an EMBL/GenBank/DDBJ whole genome shotgun (WGS) entry which is preliminary data.</text>
</comment>
<dbReference type="AlphaFoldDB" id="A0A8H6KE44"/>
<dbReference type="EMBL" id="WIGM01000319">
    <property type="protein sequence ID" value="KAF6829076.1"/>
    <property type="molecule type" value="Genomic_DNA"/>
</dbReference>
<reference evidence="2" key="1">
    <citation type="journal article" date="2020" name="Phytopathology">
        <title>Genome Sequence Resources of Colletotrichum truncatum, C. plurivorum, C. musicola, and C. sojae: Four Species Pathogenic to Soybean (Glycine max).</title>
        <authorList>
            <person name="Rogerio F."/>
            <person name="Boufleur T.R."/>
            <person name="Ciampi-Guillardi M."/>
            <person name="Sukno S.A."/>
            <person name="Thon M.R."/>
            <person name="Massola Junior N.S."/>
            <person name="Baroncelli R."/>
        </authorList>
    </citation>
    <scope>NUCLEOTIDE SEQUENCE</scope>
    <source>
        <strain evidence="2">LFN0074</strain>
    </source>
</reference>
<dbReference type="Proteomes" id="UP000639643">
    <property type="component" value="Unassembled WGS sequence"/>
</dbReference>
<gene>
    <name evidence="2" type="ORF">CMUS01_08299</name>
</gene>
<evidence type="ECO:0000313" key="3">
    <source>
        <dbReference type="Proteomes" id="UP000639643"/>
    </source>
</evidence>
<name>A0A8H6KE44_9PEZI</name>
<accession>A0A8H6KE44</accession>